<dbReference type="GO" id="GO:0050821">
    <property type="term" value="P:protein stabilization"/>
    <property type="evidence" value="ECO:0007669"/>
    <property type="project" value="TreeGrafter"/>
</dbReference>
<name>A0A244CSG6_PSEDV</name>
<feature type="chain" id="PRO_5013123009" evidence="3">
    <location>
        <begin position="27"/>
        <end position="173"/>
    </location>
</feature>
<dbReference type="AlphaFoldDB" id="A0A244CSG6"/>
<dbReference type="Gene3D" id="3.30.910.20">
    <property type="entry name" value="Skp domain"/>
    <property type="match status" value="1"/>
</dbReference>
<dbReference type="PANTHER" id="PTHR35089">
    <property type="entry name" value="CHAPERONE PROTEIN SKP"/>
    <property type="match status" value="1"/>
</dbReference>
<accession>A0A244CSG6</accession>
<proteinExistence type="inferred from homology"/>
<dbReference type="GO" id="GO:0051082">
    <property type="term" value="F:unfolded protein binding"/>
    <property type="evidence" value="ECO:0007669"/>
    <property type="project" value="InterPro"/>
</dbReference>
<gene>
    <name evidence="4" type="ORF">B1199_08730</name>
</gene>
<dbReference type="EMBL" id="MWPV01000002">
    <property type="protein sequence ID" value="OUL58406.1"/>
    <property type="molecule type" value="Genomic_DNA"/>
</dbReference>
<evidence type="ECO:0000313" key="5">
    <source>
        <dbReference type="Proteomes" id="UP000194841"/>
    </source>
</evidence>
<organism evidence="4 5">
    <name type="scientific">Pseudoalteromonas ulvae</name>
    <dbReference type="NCBI Taxonomy" id="107327"/>
    <lineage>
        <taxon>Bacteria</taxon>
        <taxon>Pseudomonadati</taxon>
        <taxon>Pseudomonadota</taxon>
        <taxon>Gammaproteobacteria</taxon>
        <taxon>Alteromonadales</taxon>
        <taxon>Pseudoalteromonadaceae</taxon>
        <taxon>Pseudoalteromonas</taxon>
    </lineage>
</organism>
<evidence type="ECO:0000256" key="2">
    <source>
        <dbReference type="ARBA" id="ARBA00022729"/>
    </source>
</evidence>
<dbReference type="GO" id="GO:0005829">
    <property type="term" value="C:cytosol"/>
    <property type="evidence" value="ECO:0007669"/>
    <property type="project" value="TreeGrafter"/>
</dbReference>
<dbReference type="InterPro" id="IPR005632">
    <property type="entry name" value="Chaperone_Skp"/>
</dbReference>
<dbReference type="SUPFAM" id="SSF111384">
    <property type="entry name" value="OmpH-like"/>
    <property type="match status" value="1"/>
</dbReference>
<dbReference type="RefSeq" id="WP_086743710.1">
    <property type="nucleotide sequence ID" value="NZ_MWPV01000002.1"/>
</dbReference>
<dbReference type="SMART" id="SM00935">
    <property type="entry name" value="OmpH"/>
    <property type="match status" value="1"/>
</dbReference>
<dbReference type="PANTHER" id="PTHR35089:SF1">
    <property type="entry name" value="CHAPERONE PROTEIN SKP"/>
    <property type="match status" value="1"/>
</dbReference>
<sequence>MTKTIKTTAMSILATLLMGASSAALAHKVAIVDMQQIFTQLPQMAAVEQSLKTEFADRRQAIEKLQGDIRFEAEKFQRESATMSKAQQDALKEKIQKMQQDFAEQARPLEQEIKMRQNQELAKVQALVMQAIEQEAKASKIDEVKRKDTIIYIDSAKVPDLSDKVIERVSKLK</sequence>
<keyword evidence="5" id="KW-1185">Reference proteome</keyword>
<evidence type="ECO:0000313" key="4">
    <source>
        <dbReference type="EMBL" id="OUL58406.1"/>
    </source>
</evidence>
<feature type="signal peptide" evidence="3">
    <location>
        <begin position="1"/>
        <end position="26"/>
    </location>
</feature>
<dbReference type="InterPro" id="IPR024930">
    <property type="entry name" value="Skp_dom_sf"/>
</dbReference>
<keyword evidence="2 3" id="KW-0732">Signal</keyword>
<protein>
    <submittedName>
        <fullName evidence="4">Molecular chaperone</fullName>
    </submittedName>
</protein>
<evidence type="ECO:0000256" key="1">
    <source>
        <dbReference type="ARBA" id="ARBA00009091"/>
    </source>
</evidence>
<dbReference type="Pfam" id="PF03938">
    <property type="entry name" value="OmpH"/>
    <property type="match status" value="1"/>
</dbReference>
<comment type="similarity">
    <text evidence="1">Belongs to the Skp family.</text>
</comment>
<dbReference type="Proteomes" id="UP000194841">
    <property type="component" value="Unassembled WGS sequence"/>
</dbReference>
<reference evidence="4 5" key="1">
    <citation type="submission" date="2017-02" db="EMBL/GenBank/DDBJ databases">
        <title>Pseudoalteromonas ulvae TC14 Genome.</title>
        <authorList>
            <person name="Molmeret M."/>
        </authorList>
    </citation>
    <scope>NUCLEOTIDE SEQUENCE [LARGE SCALE GENOMIC DNA]</scope>
    <source>
        <strain evidence="4">TC14</strain>
    </source>
</reference>
<evidence type="ECO:0000256" key="3">
    <source>
        <dbReference type="SAM" id="SignalP"/>
    </source>
</evidence>
<comment type="caution">
    <text evidence="4">The sequence shown here is derived from an EMBL/GenBank/DDBJ whole genome shotgun (WGS) entry which is preliminary data.</text>
</comment>
<dbReference type="OrthoDB" id="5767138at2"/>